<dbReference type="Proteomes" id="UP000221165">
    <property type="component" value="Unassembled WGS sequence"/>
</dbReference>
<keyword evidence="5" id="KW-1133">Transmembrane helix</keyword>
<dbReference type="InterPro" id="IPR050584">
    <property type="entry name" value="Cholesterol_7-desaturase"/>
</dbReference>
<evidence type="ECO:0000256" key="9">
    <source>
        <dbReference type="ARBA" id="ARBA00023136"/>
    </source>
</evidence>
<dbReference type="Pfam" id="PF00355">
    <property type="entry name" value="Rieske"/>
    <property type="match status" value="1"/>
</dbReference>
<dbReference type="OrthoDB" id="438913at2759"/>
<dbReference type="RefSeq" id="XP_067917635.1">
    <property type="nucleotide sequence ID" value="XM_068070388.1"/>
</dbReference>
<feature type="non-terminal residue" evidence="11">
    <location>
        <position position="368"/>
    </location>
</feature>
<keyword evidence="12" id="KW-1185">Reference proteome</keyword>
<dbReference type="GeneID" id="94433599"/>
<evidence type="ECO:0000256" key="4">
    <source>
        <dbReference type="ARBA" id="ARBA00022723"/>
    </source>
</evidence>
<feature type="domain" description="Rieske" evidence="10">
    <location>
        <begin position="105"/>
        <end position="177"/>
    </location>
</feature>
<comment type="caution">
    <text evidence="11">The sequence shown here is derived from an EMBL/GenBank/DDBJ whole genome shotgun (WGS) entry which is preliminary data.</text>
</comment>
<evidence type="ECO:0000259" key="10">
    <source>
        <dbReference type="PROSITE" id="PS51296"/>
    </source>
</evidence>
<keyword evidence="3" id="KW-0001">2Fe-2S</keyword>
<organism evidence="11 12">
    <name type="scientific">Cystoisospora suis</name>
    <dbReference type="NCBI Taxonomy" id="483139"/>
    <lineage>
        <taxon>Eukaryota</taxon>
        <taxon>Sar</taxon>
        <taxon>Alveolata</taxon>
        <taxon>Apicomplexa</taxon>
        <taxon>Conoidasida</taxon>
        <taxon>Coccidia</taxon>
        <taxon>Eucoccidiorida</taxon>
        <taxon>Eimeriorina</taxon>
        <taxon>Sarcocystidae</taxon>
        <taxon>Cystoisospora</taxon>
    </lineage>
</organism>
<reference evidence="11 12" key="1">
    <citation type="journal article" date="2017" name="Int. J. Parasitol.">
        <title>The genome of the protozoan parasite Cystoisospora suis and a reverse vaccinology approach to identify vaccine candidates.</title>
        <authorList>
            <person name="Palmieri N."/>
            <person name="Shrestha A."/>
            <person name="Ruttkowski B."/>
            <person name="Beck T."/>
            <person name="Vogl C."/>
            <person name="Tomley F."/>
            <person name="Blake D.P."/>
            <person name="Joachim A."/>
        </authorList>
    </citation>
    <scope>NUCLEOTIDE SEQUENCE [LARGE SCALE GENOMIC DNA]</scope>
    <source>
        <strain evidence="11 12">Wien I</strain>
    </source>
</reference>
<dbReference type="Gene3D" id="3.90.380.10">
    <property type="entry name" value="Naphthalene 1,2-dioxygenase Alpha Subunit, Chain A, domain 1"/>
    <property type="match status" value="1"/>
</dbReference>
<dbReference type="EMBL" id="MIGC01007058">
    <property type="protein sequence ID" value="PHJ15903.1"/>
    <property type="molecule type" value="Genomic_DNA"/>
</dbReference>
<gene>
    <name evidence="11" type="ORF">CSUI_010283</name>
</gene>
<dbReference type="GO" id="GO:0005737">
    <property type="term" value="C:cytoplasm"/>
    <property type="evidence" value="ECO:0007669"/>
    <property type="project" value="TreeGrafter"/>
</dbReference>
<evidence type="ECO:0000313" key="12">
    <source>
        <dbReference type="Proteomes" id="UP000221165"/>
    </source>
</evidence>
<dbReference type="SUPFAM" id="SSF50022">
    <property type="entry name" value="ISP domain"/>
    <property type="match status" value="1"/>
</dbReference>
<evidence type="ECO:0000256" key="7">
    <source>
        <dbReference type="ARBA" id="ARBA00023004"/>
    </source>
</evidence>
<dbReference type="InterPro" id="IPR036922">
    <property type="entry name" value="Rieske_2Fe-2S_sf"/>
</dbReference>
<evidence type="ECO:0000256" key="3">
    <source>
        <dbReference type="ARBA" id="ARBA00022714"/>
    </source>
</evidence>
<dbReference type="SUPFAM" id="SSF55961">
    <property type="entry name" value="Bet v1-like"/>
    <property type="match status" value="1"/>
</dbReference>
<accession>A0A2C6KHN4</accession>
<comment type="subcellular location">
    <subcellularLocation>
        <location evidence="1">Membrane</location>
    </subcellularLocation>
</comment>
<keyword evidence="9" id="KW-0472">Membrane</keyword>
<dbReference type="PANTHER" id="PTHR21266:SF32">
    <property type="entry name" value="CHOLESTEROL 7-DESATURASE NVD"/>
    <property type="match status" value="1"/>
</dbReference>
<name>A0A2C6KHN4_9APIC</name>
<dbReference type="Gene3D" id="2.102.10.10">
    <property type="entry name" value="Rieske [2Fe-2S] iron-sulphur domain"/>
    <property type="match status" value="2"/>
</dbReference>
<evidence type="ECO:0000256" key="2">
    <source>
        <dbReference type="ARBA" id="ARBA00022692"/>
    </source>
</evidence>
<sequence length="368" mass="40929">MAEPFFTFNDFPPYGEPFGPQLPPFQAKKGDAAAGIPGISHIETDLRKFWYPVCLSTSLPPPDARGRYDPPGHRPASIRLLGTPLVLYRTKLPPRRYRRPSDEAGPPLSHISVCPETHKGGASRYGPAVKWRPVCLADKCPHKNTKLSVGKVVDGTLECLYHGWKFDGCSGKVSSIPTSYHRIKANQAAGGLSEDTVSAGADGVCPATATAHKKRQSLIPSGSCVQTFPCVDKQGFVWVWLGKPEEADDRDIPEFPIREAYERGEVYGRFLELHLPFENTLLLENLVDIAHFPFAHHGWLGRRTDTNAYYATLEKVPNGMKSVIYHEMESCPTGVFEIVFVAPHTNIFNVVNRDKRRRTVTIMHSIPT</sequence>
<dbReference type="PROSITE" id="PS51296">
    <property type="entry name" value="RIESKE"/>
    <property type="match status" value="1"/>
</dbReference>
<keyword evidence="2" id="KW-0812">Transmembrane</keyword>
<evidence type="ECO:0000256" key="8">
    <source>
        <dbReference type="ARBA" id="ARBA00023014"/>
    </source>
</evidence>
<dbReference type="GO" id="GO:0051537">
    <property type="term" value="F:2 iron, 2 sulfur cluster binding"/>
    <property type="evidence" value="ECO:0007669"/>
    <property type="project" value="UniProtKB-KW"/>
</dbReference>
<dbReference type="GO" id="GO:0016491">
    <property type="term" value="F:oxidoreductase activity"/>
    <property type="evidence" value="ECO:0007669"/>
    <property type="project" value="UniProtKB-KW"/>
</dbReference>
<keyword evidence="7" id="KW-0408">Iron</keyword>
<dbReference type="GO" id="GO:0016020">
    <property type="term" value="C:membrane"/>
    <property type="evidence" value="ECO:0007669"/>
    <property type="project" value="UniProtKB-SubCell"/>
</dbReference>
<keyword evidence="8" id="KW-0411">Iron-sulfur</keyword>
<protein>
    <submittedName>
        <fullName evidence="11">(2fe-2s)-binding protein</fullName>
    </submittedName>
</protein>
<keyword evidence="6" id="KW-0560">Oxidoreductase</keyword>
<dbReference type="VEuPathDB" id="ToxoDB:CSUI_010283"/>
<evidence type="ECO:0000256" key="1">
    <source>
        <dbReference type="ARBA" id="ARBA00004370"/>
    </source>
</evidence>
<keyword evidence="4" id="KW-0479">Metal-binding</keyword>
<proteinExistence type="predicted"/>
<dbReference type="AlphaFoldDB" id="A0A2C6KHN4"/>
<dbReference type="GO" id="GO:0046872">
    <property type="term" value="F:metal ion binding"/>
    <property type="evidence" value="ECO:0007669"/>
    <property type="project" value="UniProtKB-KW"/>
</dbReference>
<dbReference type="PANTHER" id="PTHR21266">
    <property type="entry name" value="IRON-SULFUR DOMAIN CONTAINING PROTEIN"/>
    <property type="match status" value="1"/>
</dbReference>
<evidence type="ECO:0000256" key="6">
    <source>
        <dbReference type="ARBA" id="ARBA00023002"/>
    </source>
</evidence>
<evidence type="ECO:0000256" key="5">
    <source>
        <dbReference type="ARBA" id="ARBA00022989"/>
    </source>
</evidence>
<evidence type="ECO:0000313" key="11">
    <source>
        <dbReference type="EMBL" id="PHJ15903.1"/>
    </source>
</evidence>
<dbReference type="InterPro" id="IPR017941">
    <property type="entry name" value="Rieske_2Fe-2S"/>
</dbReference>